<dbReference type="InterPro" id="IPR000073">
    <property type="entry name" value="AB_hydrolase_1"/>
</dbReference>
<name>A0AAF1K8N3_9PROT</name>
<accession>A0AAF1K8N3</accession>
<feature type="domain" description="AB hydrolase-1" evidence="2">
    <location>
        <begin position="21"/>
        <end position="259"/>
    </location>
</feature>
<dbReference type="InterPro" id="IPR050471">
    <property type="entry name" value="AB_hydrolase"/>
</dbReference>
<dbReference type="GO" id="GO:0016787">
    <property type="term" value="F:hydrolase activity"/>
    <property type="evidence" value="ECO:0007669"/>
    <property type="project" value="UniProtKB-KW"/>
</dbReference>
<dbReference type="InterPro" id="IPR000639">
    <property type="entry name" value="Epox_hydrolase-like"/>
</dbReference>
<proteinExistence type="inferred from homology"/>
<reference evidence="3" key="2">
    <citation type="journal article" date="2021" name="Syst. Appl. Microbiol.">
        <title>Roseomonas hellenica sp. nov., isolated from roots of wild-growing Alkanna tinctoria.</title>
        <authorList>
            <person name="Rat A."/>
            <person name="Naranjo H.D."/>
            <person name="Lebbe L."/>
            <person name="Cnockaert M."/>
            <person name="Krigas N."/>
            <person name="Grigoriadou K."/>
            <person name="Maloupa E."/>
            <person name="Willems A."/>
        </authorList>
    </citation>
    <scope>NUCLEOTIDE SEQUENCE</scope>
    <source>
        <strain evidence="3">LMG 28251</strain>
    </source>
</reference>
<organism evidence="3 4">
    <name type="scientific">Plastoroseomonas arctica</name>
    <dbReference type="NCBI Taxonomy" id="1509237"/>
    <lineage>
        <taxon>Bacteria</taxon>
        <taxon>Pseudomonadati</taxon>
        <taxon>Pseudomonadota</taxon>
        <taxon>Alphaproteobacteria</taxon>
        <taxon>Acetobacterales</taxon>
        <taxon>Acetobacteraceae</taxon>
        <taxon>Plastoroseomonas</taxon>
    </lineage>
</organism>
<dbReference type="InterPro" id="IPR029058">
    <property type="entry name" value="AB_hydrolase_fold"/>
</dbReference>
<dbReference type="EMBL" id="JAAEDH010000036">
    <property type="protein sequence ID" value="MBR0657456.1"/>
    <property type="molecule type" value="Genomic_DNA"/>
</dbReference>
<evidence type="ECO:0000256" key="1">
    <source>
        <dbReference type="ARBA" id="ARBA00038128"/>
    </source>
</evidence>
<dbReference type="Proteomes" id="UP001196068">
    <property type="component" value="Unassembled WGS sequence"/>
</dbReference>
<reference evidence="3" key="1">
    <citation type="submission" date="2020-01" db="EMBL/GenBank/DDBJ databases">
        <authorList>
            <person name="Rat A."/>
        </authorList>
    </citation>
    <scope>NUCLEOTIDE SEQUENCE</scope>
    <source>
        <strain evidence="3">LMG 28251</strain>
    </source>
</reference>
<comment type="caution">
    <text evidence="3">The sequence shown here is derived from an EMBL/GenBank/DDBJ whole genome shotgun (WGS) entry which is preliminary data.</text>
</comment>
<gene>
    <name evidence="3" type="ORF">GXW79_20440</name>
</gene>
<dbReference type="PRINTS" id="PR00412">
    <property type="entry name" value="EPOXHYDRLASE"/>
</dbReference>
<dbReference type="PANTHER" id="PTHR43433">
    <property type="entry name" value="HYDROLASE, ALPHA/BETA FOLD FAMILY PROTEIN"/>
    <property type="match status" value="1"/>
</dbReference>
<keyword evidence="3" id="KW-0378">Hydrolase</keyword>
<dbReference type="FunFam" id="3.40.50.1820:FF:000205">
    <property type="entry name" value="Non-haem bromoperoxidase BPO-A2"/>
    <property type="match status" value="1"/>
</dbReference>
<keyword evidence="4" id="KW-1185">Reference proteome</keyword>
<evidence type="ECO:0000259" key="2">
    <source>
        <dbReference type="Pfam" id="PF00561"/>
    </source>
</evidence>
<comment type="similarity">
    <text evidence="1">Belongs to the AB hydrolase superfamily. Bacterial non-heme haloperoxidase / perhydrolase family.</text>
</comment>
<dbReference type="PANTHER" id="PTHR43433:SF4">
    <property type="entry name" value="NON-HEME CHLOROPEROXIDASE-RELATED"/>
    <property type="match status" value="1"/>
</dbReference>
<dbReference type="Pfam" id="PF00561">
    <property type="entry name" value="Abhydrolase_1"/>
    <property type="match status" value="1"/>
</dbReference>
<dbReference type="Gene3D" id="3.40.50.1820">
    <property type="entry name" value="alpha/beta hydrolase"/>
    <property type="match status" value="1"/>
</dbReference>
<dbReference type="SUPFAM" id="SSF53474">
    <property type="entry name" value="alpha/beta-Hydrolases"/>
    <property type="match status" value="1"/>
</dbReference>
<evidence type="ECO:0000313" key="3">
    <source>
        <dbReference type="EMBL" id="MBR0657456.1"/>
    </source>
</evidence>
<sequence length="273" mass="29576">MPIVQTTDGTDIYYNDWGSGPPVVLIHGWPLDADMWEYQAPVLAAAGYRVIAYDRRGFGRSGQPWSGYDYDTFAGDLNSLMEALDLRDATLVGFSMGGGEVARYLGTHGGSRVAKAVFVSAVTPFMLQTGDNPDGVPQSVFDEMVDGLRQDRPNFLASFGKKFMGAGLLNFSVSSELLQWTSQVAMLASPKATIDCVRAFSTTDFRADLARITVPTLVIHGDGDETVPIDVSGRRTAAMIPGATLLEYPGAAHGLFYTEKERLNTDLLAFLRG</sequence>
<dbReference type="PRINTS" id="PR00111">
    <property type="entry name" value="ABHYDROLASE"/>
</dbReference>
<dbReference type="AlphaFoldDB" id="A0AAF1K8N3"/>
<dbReference type="RefSeq" id="WP_211876318.1">
    <property type="nucleotide sequence ID" value="NZ_JAAEDH010000036.1"/>
</dbReference>
<evidence type="ECO:0000313" key="4">
    <source>
        <dbReference type="Proteomes" id="UP001196068"/>
    </source>
</evidence>
<protein>
    <submittedName>
        <fullName evidence="3">Alpha/beta hydrolase</fullName>
    </submittedName>
</protein>